<proteinExistence type="predicted"/>
<feature type="non-terminal residue" evidence="1">
    <location>
        <position position="74"/>
    </location>
</feature>
<name>A0ACC1IE30_9FUNG</name>
<evidence type="ECO:0000313" key="1">
    <source>
        <dbReference type="EMBL" id="KAJ1893297.1"/>
    </source>
</evidence>
<keyword evidence="2" id="KW-1185">Reference proteome</keyword>
<gene>
    <name evidence="1" type="ORF">LPJ66_005842</name>
</gene>
<comment type="caution">
    <text evidence="1">The sequence shown here is derived from an EMBL/GenBank/DDBJ whole genome shotgun (WGS) entry which is preliminary data.</text>
</comment>
<accession>A0ACC1IE30</accession>
<dbReference type="EMBL" id="JANBPG010000855">
    <property type="protein sequence ID" value="KAJ1893297.1"/>
    <property type="molecule type" value="Genomic_DNA"/>
</dbReference>
<organism evidence="1 2">
    <name type="scientific">Kickxella alabastrina</name>
    <dbReference type="NCBI Taxonomy" id="61397"/>
    <lineage>
        <taxon>Eukaryota</taxon>
        <taxon>Fungi</taxon>
        <taxon>Fungi incertae sedis</taxon>
        <taxon>Zoopagomycota</taxon>
        <taxon>Kickxellomycotina</taxon>
        <taxon>Kickxellomycetes</taxon>
        <taxon>Kickxellales</taxon>
        <taxon>Kickxellaceae</taxon>
        <taxon>Kickxella</taxon>
    </lineage>
</organism>
<evidence type="ECO:0000313" key="2">
    <source>
        <dbReference type="Proteomes" id="UP001150581"/>
    </source>
</evidence>
<sequence>MAVITRSQNKSSSESNDNATARKSSPSAINRIGDSIKTSPIGYFGRSVSSLLLSTPPPSLNNQEAVTPKRKIRQ</sequence>
<dbReference type="Proteomes" id="UP001150581">
    <property type="component" value="Unassembled WGS sequence"/>
</dbReference>
<reference evidence="1" key="1">
    <citation type="submission" date="2022-07" db="EMBL/GenBank/DDBJ databases">
        <title>Phylogenomic reconstructions and comparative analyses of Kickxellomycotina fungi.</title>
        <authorList>
            <person name="Reynolds N.K."/>
            <person name="Stajich J.E."/>
            <person name="Barry K."/>
            <person name="Grigoriev I.V."/>
            <person name="Crous P."/>
            <person name="Smith M.E."/>
        </authorList>
    </citation>
    <scope>NUCLEOTIDE SEQUENCE</scope>
    <source>
        <strain evidence="1">Benny 63K</strain>
    </source>
</reference>
<protein>
    <submittedName>
        <fullName evidence="1">Uncharacterized protein</fullName>
    </submittedName>
</protein>